<dbReference type="PANTHER" id="PTHR12304">
    <property type="entry name" value="INOSINE-URIDINE PREFERRING NUCLEOSIDE HYDROLASE"/>
    <property type="match status" value="1"/>
</dbReference>
<keyword evidence="1 4" id="KW-0378">Hydrolase</keyword>
<evidence type="ECO:0000256" key="1">
    <source>
        <dbReference type="ARBA" id="ARBA00022801"/>
    </source>
</evidence>
<organism evidence="4 5">
    <name type="scientific">Amycolatopsis jiangsuensis</name>
    <dbReference type="NCBI Taxonomy" id="1181879"/>
    <lineage>
        <taxon>Bacteria</taxon>
        <taxon>Bacillati</taxon>
        <taxon>Actinomycetota</taxon>
        <taxon>Actinomycetes</taxon>
        <taxon>Pseudonocardiales</taxon>
        <taxon>Pseudonocardiaceae</taxon>
        <taxon>Amycolatopsis</taxon>
    </lineage>
</organism>
<dbReference type="GO" id="GO:0005829">
    <property type="term" value="C:cytosol"/>
    <property type="evidence" value="ECO:0007669"/>
    <property type="project" value="TreeGrafter"/>
</dbReference>
<dbReference type="EC" id="3.2.-.-" evidence="4"/>
<protein>
    <submittedName>
        <fullName evidence="4">Purine nucleosidase/pyrimidine-specific ribonucleoside hydrolase</fullName>
        <ecNumber evidence="4">3.2.-.-</ecNumber>
        <ecNumber evidence="4">3.2.2.1</ecNumber>
    </submittedName>
</protein>
<dbReference type="Proteomes" id="UP000581769">
    <property type="component" value="Unassembled WGS sequence"/>
</dbReference>
<evidence type="ECO:0000313" key="5">
    <source>
        <dbReference type="Proteomes" id="UP000581769"/>
    </source>
</evidence>
<keyword evidence="5" id="KW-1185">Reference proteome</keyword>
<dbReference type="InterPro" id="IPR023186">
    <property type="entry name" value="IUNH"/>
</dbReference>
<dbReference type="EMBL" id="JACHMG010000001">
    <property type="protein sequence ID" value="MBB4689224.1"/>
    <property type="molecule type" value="Genomic_DNA"/>
</dbReference>
<proteinExistence type="predicted"/>
<evidence type="ECO:0000313" key="4">
    <source>
        <dbReference type="EMBL" id="MBB4689224.1"/>
    </source>
</evidence>
<keyword evidence="2 4" id="KW-0326">Glycosidase</keyword>
<comment type="caution">
    <text evidence="4">The sequence shown here is derived from an EMBL/GenBank/DDBJ whole genome shotgun (WGS) entry which is preliminary data.</text>
</comment>
<gene>
    <name evidence="4" type="ORF">BJY18_006709</name>
</gene>
<evidence type="ECO:0000259" key="3">
    <source>
        <dbReference type="Pfam" id="PF01156"/>
    </source>
</evidence>
<dbReference type="RefSeq" id="WP_184783795.1">
    <property type="nucleotide sequence ID" value="NZ_JACHMG010000001.1"/>
</dbReference>
<dbReference type="Gene3D" id="3.90.245.10">
    <property type="entry name" value="Ribonucleoside hydrolase-like"/>
    <property type="match status" value="1"/>
</dbReference>
<dbReference type="SUPFAM" id="SSF53590">
    <property type="entry name" value="Nucleoside hydrolase"/>
    <property type="match status" value="1"/>
</dbReference>
<dbReference type="InterPro" id="IPR001910">
    <property type="entry name" value="Inosine/uridine_hydrolase_dom"/>
</dbReference>
<dbReference type="InterPro" id="IPR036452">
    <property type="entry name" value="Ribo_hydro-like"/>
</dbReference>
<dbReference type="GO" id="GO:0008477">
    <property type="term" value="F:purine nucleosidase activity"/>
    <property type="evidence" value="ECO:0007669"/>
    <property type="project" value="UniProtKB-EC"/>
</dbReference>
<evidence type="ECO:0000256" key="2">
    <source>
        <dbReference type="ARBA" id="ARBA00023295"/>
    </source>
</evidence>
<dbReference type="EC" id="3.2.2.1" evidence="4"/>
<dbReference type="CDD" id="cd02651">
    <property type="entry name" value="nuc_hydro_IU_UC_XIUA"/>
    <property type="match status" value="1"/>
</dbReference>
<reference evidence="4 5" key="1">
    <citation type="submission" date="2020-08" db="EMBL/GenBank/DDBJ databases">
        <title>Sequencing the genomes of 1000 actinobacteria strains.</title>
        <authorList>
            <person name="Klenk H.-P."/>
        </authorList>
    </citation>
    <scope>NUCLEOTIDE SEQUENCE [LARGE SCALE GENOMIC DNA]</scope>
    <source>
        <strain evidence="4 5">DSM 45859</strain>
    </source>
</reference>
<accession>A0A840J729</accession>
<dbReference type="PANTHER" id="PTHR12304:SF4">
    <property type="entry name" value="URIDINE NUCLEOSIDASE"/>
    <property type="match status" value="1"/>
</dbReference>
<dbReference type="Pfam" id="PF01156">
    <property type="entry name" value="IU_nuc_hydro"/>
    <property type="match status" value="1"/>
</dbReference>
<dbReference type="AlphaFoldDB" id="A0A840J729"/>
<dbReference type="GO" id="GO:0006152">
    <property type="term" value="P:purine nucleoside catabolic process"/>
    <property type="evidence" value="ECO:0007669"/>
    <property type="project" value="TreeGrafter"/>
</dbReference>
<sequence>MPTPVIIDCDPGHDDVFALWLAAGTPAIDLLGVTTVGGNGRLEHTTHNARVALTVAGVEGVPIAAGADKPLRRELTPATWIHGANALGGPVLPTPTVPLDERSAVELIADLLENAAEPVTLIPTGPLTNIATLLQQRSDLRGKIKEIIWMGGSTGRGNVGAYPEFNAWVDPEAADLVFTSGLPLTMVGLNISHQALITREVIDSIGAIGNETGAFGVELLRFFCSTYEAVEGMPEGPLHDPITVAIAIDRAVASIRRSHVDVETRGEFTSGATAVDLHDMLGKEPNADIAITLDVPKFWQLVRDAVANLK</sequence>
<feature type="domain" description="Inosine/uridine-preferring nucleoside hydrolase" evidence="3">
    <location>
        <begin position="5"/>
        <end position="300"/>
    </location>
</feature>
<name>A0A840J729_9PSEU</name>